<dbReference type="AlphaFoldDB" id="A0A916JI07"/>
<dbReference type="EMBL" id="CAJRAF010000004">
    <property type="protein sequence ID" value="CAG5017011.1"/>
    <property type="molecule type" value="Genomic_DNA"/>
</dbReference>
<gene>
    <name evidence="1" type="ORF">DYBT9275_05682</name>
</gene>
<reference evidence="1" key="1">
    <citation type="submission" date="2021-04" db="EMBL/GenBank/DDBJ databases">
        <authorList>
            <person name="Rodrigo-Torres L."/>
            <person name="Arahal R. D."/>
            <person name="Lucena T."/>
        </authorList>
    </citation>
    <scope>NUCLEOTIDE SEQUENCE</scope>
    <source>
        <strain evidence="1">CECT 9275</strain>
    </source>
</reference>
<keyword evidence="2" id="KW-1185">Reference proteome</keyword>
<organism evidence="1 2">
    <name type="scientific">Dyadobacter helix</name>
    <dbReference type="NCBI Taxonomy" id="2822344"/>
    <lineage>
        <taxon>Bacteria</taxon>
        <taxon>Pseudomonadati</taxon>
        <taxon>Bacteroidota</taxon>
        <taxon>Cytophagia</taxon>
        <taxon>Cytophagales</taxon>
        <taxon>Spirosomataceae</taxon>
        <taxon>Dyadobacter</taxon>
    </lineage>
</organism>
<accession>A0A916JI07</accession>
<comment type="caution">
    <text evidence="1">The sequence shown here is derived from an EMBL/GenBank/DDBJ whole genome shotgun (WGS) entry which is preliminary data.</text>
</comment>
<evidence type="ECO:0000313" key="2">
    <source>
        <dbReference type="Proteomes" id="UP000680038"/>
    </source>
</evidence>
<evidence type="ECO:0000313" key="1">
    <source>
        <dbReference type="EMBL" id="CAG5017011.1"/>
    </source>
</evidence>
<name>A0A916JI07_9BACT</name>
<dbReference type="Proteomes" id="UP000680038">
    <property type="component" value="Unassembled WGS sequence"/>
</dbReference>
<proteinExistence type="predicted"/>
<protein>
    <submittedName>
        <fullName evidence="1">Uncharacterized protein</fullName>
    </submittedName>
</protein>
<sequence length="59" mass="6381">MCFGNVIVAADCGILNKDIGMTNGNLKILNEGDIYQSRGGRILSSRPPYQNNLRLSVGI</sequence>